<dbReference type="Gene3D" id="3.20.20.220">
    <property type="match status" value="1"/>
</dbReference>
<evidence type="ECO:0008006" key="10">
    <source>
        <dbReference type="Google" id="ProtNLM"/>
    </source>
</evidence>
<dbReference type="PANTHER" id="PTHR45754">
    <property type="entry name" value="METHYLENETETRAHYDROFOLATE REDUCTASE"/>
    <property type="match status" value="1"/>
</dbReference>
<evidence type="ECO:0000256" key="7">
    <source>
        <dbReference type="RuleBase" id="RU004254"/>
    </source>
</evidence>
<dbReference type="InterPro" id="IPR003171">
    <property type="entry name" value="Mehydrof_redctse-like"/>
</dbReference>
<protein>
    <recommendedName>
        <fullName evidence="10">Methylenetetrahydrofolate reductase (NAD(P)H)</fullName>
    </recommendedName>
</protein>
<evidence type="ECO:0000313" key="9">
    <source>
        <dbReference type="Proteomes" id="UP001469553"/>
    </source>
</evidence>
<dbReference type="Proteomes" id="UP001469553">
    <property type="component" value="Unassembled WGS sequence"/>
</dbReference>
<evidence type="ECO:0000256" key="2">
    <source>
        <dbReference type="ARBA" id="ARBA00004777"/>
    </source>
</evidence>
<gene>
    <name evidence="8" type="ORF">AMECASPLE_034618</name>
</gene>
<sequence>PVGDDWENEEGGFSYAIDLVRHIRSEFDEYFDICVAGYPTGHPEAKSYEQDLRHLKEKVDAGADFVITQLFFRADTFLKFLDDCRAIGITCPILPGIFPIQLTGMSLDCGRKPEYPVRTHACKGRTCKLHAERPLARNRTQDLLAARQQCYQLRHRVPHLLPIDCWR</sequence>
<reference evidence="8 9" key="1">
    <citation type="submission" date="2021-06" db="EMBL/GenBank/DDBJ databases">
        <authorList>
            <person name="Palmer J.M."/>
        </authorList>
    </citation>
    <scope>NUCLEOTIDE SEQUENCE [LARGE SCALE GENOMIC DNA]</scope>
    <source>
        <strain evidence="8 9">AS_MEX2019</strain>
        <tissue evidence="8">Muscle</tissue>
    </source>
</reference>
<feature type="non-terminal residue" evidence="8">
    <location>
        <position position="1"/>
    </location>
</feature>
<keyword evidence="4" id="KW-0285">Flavoprotein</keyword>
<organism evidence="8 9">
    <name type="scientific">Ameca splendens</name>
    <dbReference type="NCBI Taxonomy" id="208324"/>
    <lineage>
        <taxon>Eukaryota</taxon>
        <taxon>Metazoa</taxon>
        <taxon>Chordata</taxon>
        <taxon>Craniata</taxon>
        <taxon>Vertebrata</taxon>
        <taxon>Euteleostomi</taxon>
        <taxon>Actinopterygii</taxon>
        <taxon>Neopterygii</taxon>
        <taxon>Teleostei</taxon>
        <taxon>Neoteleostei</taxon>
        <taxon>Acanthomorphata</taxon>
        <taxon>Ovalentaria</taxon>
        <taxon>Atherinomorphae</taxon>
        <taxon>Cyprinodontiformes</taxon>
        <taxon>Goodeidae</taxon>
        <taxon>Ameca</taxon>
    </lineage>
</organism>
<dbReference type="EMBL" id="JAHRIP010042561">
    <property type="protein sequence ID" value="MEQ2297433.1"/>
    <property type="molecule type" value="Genomic_DNA"/>
</dbReference>
<dbReference type="CDD" id="cd00537">
    <property type="entry name" value="MTHFR"/>
    <property type="match status" value="1"/>
</dbReference>
<evidence type="ECO:0000256" key="4">
    <source>
        <dbReference type="ARBA" id="ARBA00022630"/>
    </source>
</evidence>
<proteinExistence type="inferred from homology"/>
<comment type="cofactor">
    <cofactor evidence="1">
        <name>FAD</name>
        <dbReference type="ChEBI" id="CHEBI:57692"/>
    </cofactor>
</comment>
<evidence type="ECO:0000256" key="3">
    <source>
        <dbReference type="ARBA" id="ARBA00006743"/>
    </source>
</evidence>
<keyword evidence="9" id="KW-1185">Reference proteome</keyword>
<keyword evidence="6" id="KW-0560">Oxidoreductase</keyword>
<dbReference type="InterPro" id="IPR029041">
    <property type="entry name" value="FAD-linked_oxidoreductase-like"/>
</dbReference>
<evidence type="ECO:0000256" key="6">
    <source>
        <dbReference type="ARBA" id="ARBA00023002"/>
    </source>
</evidence>
<evidence type="ECO:0000313" key="8">
    <source>
        <dbReference type="EMBL" id="MEQ2297433.1"/>
    </source>
</evidence>
<comment type="similarity">
    <text evidence="3">Belongs to the methylenetetrahydrofolate reductase family.</text>
</comment>
<keyword evidence="5" id="KW-0274">FAD</keyword>
<dbReference type="PANTHER" id="PTHR45754:SF3">
    <property type="entry name" value="METHYLENETETRAHYDROFOLATE REDUCTASE (NADPH)"/>
    <property type="match status" value="1"/>
</dbReference>
<accession>A0ABV0YU70</accession>
<comment type="pathway">
    <text evidence="2 7">One-carbon metabolism; tetrahydrofolate interconversion.</text>
</comment>
<name>A0ABV0YU70_9TELE</name>
<dbReference type="Pfam" id="PF02219">
    <property type="entry name" value="MTHFR"/>
    <property type="match status" value="1"/>
</dbReference>
<comment type="caution">
    <text evidence="8">The sequence shown here is derived from an EMBL/GenBank/DDBJ whole genome shotgun (WGS) entry which is preliminary data.</text>
</comment>
<evidence type="ECO:0000256" key="5">
    <source>
        <dbReference type="ARBA" id="ARBA00022827"/>
    </source>
</evidence>
<dbReference type="SUPFAM" id="SSF51730">
    <property type="entry name" value="FAD-linked oxidoreductase"/>
    <property type="match status" value="1"/>
</dbReference>
<evidence type="ECO:0000256" key="1">
    <source>
        <dbReference type="ARBA" id="ARBA00001974"/>
    </source>
</evidence>